<evidence type="ECO:0000259" key="1">
    <source>
        <dbReference type="Pfam" id="PF08241"/>
    </source>
</evidence>
<gene>
    <name evidence="2" type="ORF">SAMN04324258_3070</name>
</gene>
<dbReference type="PANTHER" id="PTHR43861">
    <property type="entry name" value="TRANS-ACONITATE 2-METHYLTRANSFERASE-RELATED"/>
    <property type="match status" value="1"/>
</dbReference>
<dbReference type="Pfam" id="PF08241">
    <property type="entry name" value="Methyltransf_11"/>
    <property type="match status" value="1"/>
</dbReference>
<organism evidence="2 3">
    <name type="scientific">Krasilnikoviella flava</name>
    <dbReference type="NCBI Taxonomy" id="526729"/>
    <lineage>
        <taxon>Bacteria</taxon>
        <taxon>Bacillati</taxon>
        <taxon>Actinomycetota</taxon>
        <taxon>Actinomycetes</taxon>
        <taxon>Micrococcales</taxon>
        <taxon>Promicromonosporaceae</taxon>
        <taxon>Krasilnikoviella</taxon>
    </lineage>
</organism>
<evidence type="ECO:0000313" key="2">
    <source>
        <dbReference type="EMBL" id="SKC71903.1"/>
    </source>
</evidence>
<dbReference type="RefSeq" id="WP_079575327.1">
    <property type="nucleotide sequence ID" value="NZ_FUZQ01000005.1"/>
</dbReference>
<keyword evidence="2" id="KW-0808">Transferase</keyword>
<dbReference type="GO" id="GO:0032259">
    <property type="term" value="P:methylation"/>
    <property type="evidence" value="ECO:0007669"/>
    <property type="project" value="UniProtKB-KW"/>
</dbReference>
<dbReference type="GO" id="GO:0008757">
    <property type="term" value="F:S-adenosylmethionine-dependent methyltransferase activity"/>
    <property type="evidence" value="ECO:0007669"/>
    <property type="project" value="InterPro"/>
</dbReference>
<sequence length="250" mass="27715">MSSDDRSRTDRDRWDAVAGSYVALVGGEADSFFRRLAPVLDEELGDPAGMDVWDLGCGHGWLAGILADAGARVTGVDGSVELIDAARRTYPDVEFDVRDLATEVPVEPDAYDAVVCHMVLMDLPALDPVVAAVARGLRPGGRFIFTVLHPAFFHQEPSPSGSPPPWSRSVAGYLEPAEWWIETFGGHRHYHRPLEQYVDALFRHGLLVRRLVEPSTLPNHERPEEQWSDYERWFATIPTMLAVSAVKPAT</sequence>
<dbReference type="STRING" id="526729.SAMN04324258_3070"/>
<dbReference type="InterPro" id="IPR013216">
    <property type="entry name" value="Methyltransf_11"/>
</dbReference>
<dbReference type="AlphaFoldDB" id="A0A1T5L7I1"/>
<dbReference type="InterPro" id="IPR029063">
    <property type="entry name" value="SAM-dependent_MTases_sf"/>
</dbReference>
<dbReference type="EMBL" id="FUZQ01000005">
    <property type="protein sequence ID" value="SKC71903.1"/>
    <property type="molecule type" value="Genomic_DNA"/>
</dbReference>
<evidence type="ECO:0000313" key="3">
    <source>
        <dbReference type="Proteomes" id="UP000189777"/>
    </source>
</evidence>
<dbReference type="Proteomes" id="UP000189777">
    <property type="component" value="Unassembled WGS sequence"/>
</dbReference>
<dbReference type="OrthoDB" id="9805171at2"/>
<name>A0A1T5L7I1_9MICO</name>
<reference evidence="2 3" key="1">
    <citation type="submission" date="2017-02" db="EMBL/GenBank/DDBJ databases">
        <authorList>
            <person name="Peterson S.W."/>
        </authorList>
    </citation>
    <scope>NUCLEOTIDE SEQUENCE [LARGE SCALE GENOMIC DNA]</scope>
    <source>
        <strain evidence="2 3">DSM 21481</strain>
    </source>
</reference>
<dbReference type="Gene3D" id="3.40.50.150">
    <property type="entry name" value="Vaccinia Virus protein VP39"/>
    <property type="match status" value="1"/>
</dbReference>
<accession>A0A1T5L7I1</accession>
<proteinExistence type="predicted"/>
<dbReference type="SUPFAM" id="SSF53335">
    <property type="entry name" value="S-adenosyl-L-methionine-dependent methyltransferases"/>
    <property type="match status" value="1"/>
</dbReference>
<feature type="domain" description="Methyltransferase type 11" evidence="1">
    <location>
        <begin position="54"/>
        <end position="145"/>
    </location>
</feature>
<keyword evidence="3" id="KW-1185">Reference proteome</keyword>
<dbReference type="CDD" id="cd02440">
    <property type="entry name" value="AdoMet_MTases"/>
    <property type="match status" value="1"/>
</dbReference>
<protein>
    <submittedName>
        <fullName evidence="2">Methyltransferase domain-containing protein</fullName>
    </submittedName>
</protein>
<keyword evidence="2" id="KW-0489">Methyltransferase</keyword>